<dbReference type="OrthoDB" id="670350at2"/>
<comment type="caution">
    <text evidence="2">The sequence shown here is derived from an EMBL/GenBank/DDBJ whole genome shotgun (WGS) entry which is preliminary data.</text>
</comment>
<feature type="coiled-coil region" evidence="1">
    <location>
        <begin position="11"/>
        <end position="38"/>
    </location>
</feature>
<reference evidence="2 3" key="1">
    <citation type="journal article" date="2004" name="Int. J. Syst. Evol. Microbiol.">
        <title>Kaistella koreensis gen. nov., sp. nov., a novel member of the Chryseobacterium-Bergeyella-Riemerella branch.</title>
        <authorList>
            <person name="Kim M.K."/>
            <person name="Im W.T."/>
            <person name="Shin Y.K."/>
            <person name="Lim J.H."/>
            <person name="Kim S.H."/>
            <person name="Lee B.C."/>
            <person name="Park M.Y."/>
            <person name="Lee K.Y."/>
            <person name="Lee S.T."/>
        </authorList>
    </citation>
    <scope>NUCLEOTIDE SEQUENCE [LARGE SCALE GENOMIC DNA]</scope>
    <source>
        <strain evidence="2 3">CCUG 49689</strain>
    </source>
</reference>
<organism evidence="2 3">
    <name type="scientific">Chryseobacterium koreense CCUG 49689</name>
    <dbReference type="NCBI Taxonomy" id="1304281"/>
    <lineage>
        <taxon>Bacteria</taxon>
        <taxon>Pseudomonadati</taxon>
        <taxon>Bacteroidota</taxon>
        <taxon>Flavobacteriia</taxon>
        <taxon>Flavobacteriales</taxon>
        <taxon>Weeksellaceae</taxon>
        <taxon>Chryseobacterium group</taxon>
        <taxon>Chryseobacterium</taxon>
    </lineage>
</organism>
<evidence type="ECO:0000256" key="1">
    <source>
        <dbReference type="SAM" id="Coils"/>
    </source>
</evidence>
<proteinExistence type="predicted"/>
<protein>
    <recommendedName>
        <fullName evidence="4">DUF4440 domain-containing protein</fullName>
    </recommendedName>
</protein>
<dbReference type="PROSITE" id="PS51257">
    <property type="entry name" value="PROKAR_LIPOPROTEIN"/>
    <property type="match status" value="1"/>
</dbReference>
<dbReference type="Proteomes" id="UP000035900">
    <property type="component" value="Unassembled WGS sequence"/>
</dbReference>
<dbReference type="AlphaFoldDB" id="A0A0J7IWK3"/>
<dbReference type="PATRIC" id="fig|1304281.5.peg.2988"/>
<evidence type="ECO:0000313" key="2">
    <source>
        <dbReference type="EMBL" id="KMQ70174.1"/>
    </source>
</evidence>
<keyword evidence="1" id="KW-0175">Coiled coil</keyword>
<accession>A0A0J7IWK3</accession>
<keyword evidence="3" id="KW-1185">Reference proteome</keyword>
<name>A0A0J7IWK3_9FLAO</name>
<evidence type="ECO:0000313" key="3">
    <source>
        <dbReference type="Proteomes" id="UP000035900"/>
    </source>
</evidence>
<evidence type="ECO:0008006" key="4">
    <source>
        <dbReference type="Google" id="ProtNLM"/>
    </source>
</evidence>
<dbReference type="EMBL" id="LFNG01000028">
    <property type="protein sequence ID" value="KMQ70174.1"/>
    <property type="molecule type" value="Genomic_DNA"/>
</dbReference>
<dbReference type="RefSeq" id="WP_048500638.1">
    <property type="nucleotide sequence ID" value="NZ_LFNG01000028.1"/>
</dbReference>
<sequence length="170" mass="19746">MKKILFLLSFVIFFSCENNNYKEEKENIENQFKAANNFLFSGNYEEFCNFNYPAVIKKFGGKEKVIEALKLMTGEMQKNGYKITDIKYSKPKKFVNNGNELQTSFYYDMTIETPDGKIVRRNSTVAISTDKGKNWKFIDTEGKPKDIVIENFPNVSRELNIREGGVKKLE</sequence>
<gene>
    <name evidence="2" type="ORF">ACM44_13790</name>
</gene>